<organism evidence="1 2">
    <name type="scientific">Protea cynaroides</name>
    <dbReference type="NCBI Taxonomy" id="273540"/>
    <lineage>
        <taxon>Eukaryota</taxon>
        <taxon>Viridiplantae</taxon>
        <taxon>Streptophyta</taxon>
        <taxon>Embryophyta</taxon>
        <taxon>Tracheophyta</taxon>
        <taxon>Spermatophyta</taxon>
        <taxon>Magnoliopsida</taxon>
        <taxon>Proteales</taxon>
        <taxon>Proteaceae</taxon>
        <taxon>Protea</taxon>
    </lineage>
</organism>
<keyword evidence="2" id="KW-1185">Reference proteome</keyword>
<protein>
    <submittedName>
        <fullName evidence="1">Uncharacterized protein</fullName>
    </submittedName>
</protein>
<evidence type="ECO:0000313" key="2">
    <source>
        <dbReference type="Proteomes" id="UP001141806"/>
    </source>
</evidence>
<evidence type="ECO:0000313" key="1">
    <source>
        <dbReference type="EMBL" id="KAJ4976535.1"/>
    </source>
</evidence>
<name>A0A9Q0KTP5_9MAGN</name>
<proteinExistence type="predicted"/>
<reference evidence="1" key="1">
    <citation type="journal article" date="2023" name="Plant J.">
        <title>The genome of the king protea, Protea cynaroides.</title>
        <authorList>
            <person name="Chang J."/>
            <person name="Duong T.A."/>
            <person name="Schoeman C."/>
            <person name="Ma X."/>
            <person name="Roodt D."/>
            <person name="Barker N."/>
            <person name="Li Z."/>
            <person name="Van de Peer Y."/>
            <person name="Mizrachi E."/>
        </authorList>
    </citation>
    <scope>NUCLEOTIDE SEQUENCE</scope>
    <source>
        <tissue evidence="1">Young leaves</tissue>
    </source>
</reference>
<accession>A0A9Q0KTP5</accession>
<dbReference type="Proteomes" id="UP001141806">
    <property type="component" value="Unassembled WGS sequence"/>
</dbReference>
<dbReference type="AlphaFoldDB" id="A0A9Q0KTP5"/>
<comment type="caution">
    <text evidence="1">The sequence shown here is derived from an EMBL/GenBank/DDBJ whole genome shotgun (WGS) entry which is preliminary data.</text>
</comment>
<dbReference type="OrthoDB" id="1925325at2759"/>
<gene>
    <name evidence="1" type="ORF">NE237_001641</name>
</gene>
<dbReference type="EMBL" id="JAMYWD010000003">
    <property type="protein sequence ID" value="KAJ4976535.1"/>
    <property type="molecule type" value="Genomic_DNA"/>
</dbReference>
<sequence>MEFKLPIPQIFFRGDSLRSPAQKIRKTNLPCSSIPTSVCVRLRVRKMLCTKRQRDTAMKFRFSIDSKADKISLPSSTKEKSINVNHHIAEAGFKRKIVTIVGAGSEPQ</sequence>